<comment type="caution">
    <text evidence="2">The sequence shown here is derived from an EMBL/GenBank/DDBJ whole genome shotgun (WGS) entry which is preliminary data.</text>
</comment>
<sequence>MARLSLRHNPKWFVLVNKLGVPEAYVRGHMEMLWESAHFRDDPFFKSSAEVEAIAGWQGEKGSFCEALTDLDSPWLDKMSDGGYEVHDYEEHVPRYVQERRRQKEFRSRRKAKSSPTVTRQSRDRHVTPRGESRPATKPANPKTTPAVLTAKEESLVQRFINQVLGFYPKAKINIQSQAAEFKKLLADGHTLGE</sequence>
<dbReference type="EMBL" id="LAZR01066436">
    <property type="protein sequence ID" value="KKK53570.1"/>
    <property type="molecule type" value="Genomic_DNA"/>
</dbReference>
<name>A0A0F8WYP5_9ZZZZ</name>
<organism evidence="2">
    <name type="scientific">marine sediment metagenome</name>
    <dbReference type="NCBI Taxonomy" id="412755"/>
    <lineage>
        <taxon>unclassified sequences</taxon>
        <taxon>metagenomes</taxon>
        <taxon>ecological metagenomes</taxon>
    </lineage>
</organism>
<dbReference type="AlphaFoldDB" id="A0A0F8WYP5"/>
<feature type="compositionally biased region" description="Low complexity" evidence="1">
    <location>
        <begin position="136"/>
        <end position="147"/>
    </location>
</feature>
<evidence type="ECO:0000256" key="1">
    <source>
        <dbReference type="SAM" id="MobiDB-lite"/>
    </source>
</evidence>
<feature type="compositionally biased region" description="Basic and acidic residues" evidence="1">
    <location>
        <begin position="121"/>
        <end position="135"/>
    </location>
</feature>
<evidence type="ECO:0000313" key="2">
    <source>
        <dbReference type="EMBL" id="KKK53570.1"/>
    </source>
</evidence>
<feature type="non-terminal residue" evidence="2">
    <location>
        <position position="194"/>
    </location>
</feature>
<gene>
    <name evidence="2" type="ORF">LCGC14_3093480</name>
</gene>
<reference evidence="2" key="1">
    <citation type="journal article" date="2015" name="Nature">
        <title>Complex archaea that bridge the gap between prokaryotes and eukaryotes.</title>
        <authorList>
            <person name="Spang A."/>
            <person name="Saw J.H."/>
            <person name="Jorgensen S.L."/>
            <person name="Zaremba-Niedzwiedzka K."/>
            <person name="Martijn J."/>
            <person name="Lind A.E."/>
            <person name="van Eijk R."/>
            <person name="Schleper C."/>
            <person name="Guy L."/>
            <person name="Ettema T.J."/>
        </authorList>
    </citation>
    <scope>NUCLEOTIDE SEQUENCE</scope>
</reference>
<protein>
    <submittedName>
        <fullName evidence="2">Uncharacterized protein</fullName>
    </submittedName>
</protein>
<proteinExistence type="predicted"/>
<feature type="region of interest" description="Disordered" evidence="1">
    <location>
        <begin position="100"/>
        <end position="147"/>
    </location>
</feature>
<accession>A0A0F8WYP5</accession>